<comment type="caution">
    <text evidence="3">The sequence shown here is derived from an EMBL/GenBank/DDBJ whole genome shotgun (WGS) entry which is preliminary data.</text>
</comment>
<feature type="domain" description="PglD N-terminal" evidence="2">
    <location>
        <begin position="4"/>
        <end position="74"/>
    </location>
</feature>
<proteinExistence type="inferred from homology"/>
<sequence>MSKKLVIIGGGGKGGPIASCIEYNKINYDDNEYVVYGFLNDVESQEINGYPVLGKINEYEKLLNDPDVYFVFAIHLVKNNIKADELFKTFKIPKDRYATIVHRSAVIAQGAILEPGVVVLAQAYVSNAHLKLGTLVMAGVIVGHDAVVGPLAFLSVGCIVGSRTRIGRSAFISLGAKIVELNEVEDFAIVAAGAVVISNVPTKTVYGGVPAKFMREI</sequence>
<dbReference type="AlphaFoldDB" id="A0AA37SU24"/>
<dbReference type="Proteomes" id="UP001156666">
    <property type="component" value="Unassembled WGS sequence"/>
</dbReference>
<evidence type="ECO:0000313" key="3">
    <source>
        <dbReference type="EMBL" id="GLR18123.1"/>
    </source>
</evidence>
<name>A0AA37SU24_9BACT</name>
<dbReference type="PANTHER" id="PTHR43300:SF7">
    <property type="entry name" value="UDP-N-ACETYLBACILLOSAMINE N-ACETYLTRANSFERASE"/>
    <property type="match status" value="1"/>
</dbReference>
<gene>
    <name evidence="3" type="primary">neuD</name>
    <name evidence="3" type="ORF">GCM10007940_27380</name>
</gene>
<keyword evidence="4" id="KW-1185">Reference proteome</keyword>
<accession>A0AA37SU24</accession>
<dbReference type="SUPFAM" id="SSF51161">
    <property type="entry name" value="Trimeric LpxA-like enzymes"/>
    <property type="match status" value="1"/>
</dbReference>
<comment type="similarity">
    <text evidence="1">Belongs to the transferase hexapeptide repeat family.</text>
</comment>
<dbReference type="Gene3D" id="2.160.10.10">
    <property type="entry name" value="Hexapeptide repeat proteins"/>
    <property type="match status" value="1"/>
</dbReference>
<evidence type="ECO:0000313" key="4">
    <source>
        <dbReference type="Proteomes" id="UP001156666"/>
    </source>
</evidence>
<reference evidence="3" key="1">
    <citation type="journal article" date="2014" name="Int. J. Syst. Evol. Microbiol.">
        <title>Complete genome sequence of Corynebacterium casei LMG S-19264T (=DSM 44701T), isolated from a smear-ripened cheese.</title>
        <authorList>
            <consortium name="US DOE Joint Genome Institute (JGI-PGF)"/>
            <person name="Walter F."/>
            <person name="Albersmeier A."/>
            <person name="Kalinowski J."/>
            <person name="Ruckert C."/>
        </authorList>
    </citation>
    <scope>NUCLEOTIDE SEQUENCE</scope>
    <source>
        <strain evidence="3">NBRC 108769</strain>
    </source>
</reference>
<dbReference type="Pfam" id="PF17836">
    <property type="entry name" value="PglD_N"/>
    <property type="match status" value="1"/>
</dbReference>
<dbReference type="Gene3D" id="3.40.50.20">
    <property type="match status" value="1"/>
</dbReference>
<dbReference type="InterPro" id="IPR011004">
    <property type="entry name" value="Trimer_LpxA-like_sf"/>
</dbReference>
<organism evidence="3 4">
    <name type="scientific">Portibacter lacus</name>
    <dbReference type="NCBI Taxonomy" id="1099794"/>
    <lineage>
        <taxon>Bacteria</taxon>
        <taxon>Pseudomonadati</taxon>
        <taxon>Bacteroidota</taxon>
        <taxon>Saprospiria</taxon>
        <taxon>Saprospirales</taxon>
        <taxon>Haliscomenobacteraceae</taxon>
        <taxon>Portibacter</taxon>
    </lineage>
</organism>
<protein>
    <recommendedName>
        <fullName evidence="2">PglD N-terminal domain-containing protein</fullName>
    </recommendedName>
</protein>
<evidence type="ECO:0000259" key="2">
    <source>
        <dbReference type="Pfam" id="PF17836"/>
    </source>
</evidence>
<dbReference type="RefSeq" id="WP_235294448.1">
    <property type="nucleotide sequence ID" value="NZ_BSOH01000015.1"/>
</dbReference>
<dbReference type="InterPro" id="IPR050179">
    <property type="entry name" value="Trans_hexapeptide_repeat"/>
</dbReference>
<dbReference type="PANTHER" id="PTHR43300">
    <property type="entry name" value="ACETYLTRANSFERASE"/>
    <property type="match status" value="1"/>
</dbReference>
<dbReference type="EMBL" id="BSOH01000015">
    <property type="protein sequence ID" value="GLR18123.1"/>
    <property type="molecule type" value="Genomic_DNA"/>
</dbReference>
<evidence type="ECO:0000256" key="1">
    <source>
        <dbReference type="ARBA" id="ARBA00007274"/>
    </source>
</evidence>
<dbReference type="InterPro" id="IPR041561">
    <property type="entry name" value="PglD_N"/>
</dbReference>
<reference evidence="3" key="2">
    <citation type="submission" date="2023-01" db="EMBL/GenBank/DDBJ databases">
        <title>Draft genome sequence of Portibacter lacus strain NBRC 108769.</title>
        <authorList>
            <person name="Sun Q."/>
            <person name="Mori K."/>
        </authorList>
    </citation>
    <scope>NUCLEOTIDE SEQUENCE</scope>
    <source>
        <strain evidence="3">NBRC 108769</strain>
    </source>
</reference>